<name>A0A6J5LC35_9CAUD</name>
<gene>
    <name evidence="1" type="ORF">UFOVP127_18</name>
    <name evidence="2" type="ORF">UFOVP276_124</name>
</gene>
<reference evidence="1" key="1">
    <citation type="submission" date="2020-04" db="EMBL/GenBank/DDBJ databases">
        <authorList>
            <person name="Chiriac C."/>
            <person name="Salcher M."/>
            <person name="Ghai R."/>
            <person name="Kavagutti S V."/>
        </authorList>
    </citation>
    <scope>NUCLEOTIDE SEQUENCE</scope>
</reference>
<sequence length="436" mass="45825">MIALDTENKKLQVVLGEPINTSECSWILTAVDAYLIGSIYVPVSFDGTTNGVAAVDVCPAPTAPNSRQVKLICVNNEDVIPHTVDIVYNNNSVLSTPYSCVLQPGDILQYVDGKGFIVTSIYGNIKTSGDIGRQGVQGLQGLLGYQGGTTGTAGGSLAGTYPNPTIAAGTITDVEIASSNKDGIASTACLRTLGTGAQQAAPGNDVRFTTLATPSVLGMQSPADKAKQDTQADGGWLDLQAKRAAILSPGIGPLRHITFLHPYDLVTGIYDSHAGNGEIKVNSDTRVVLSTDVTGAVQTTPWSVFFRAKIPAPVTGKTAMLLLSGSSDIEVGIYSNYDESVSAQTQLYGRTKADTPTASVYLGAADYVNYRDFGFHWDGVHLKYSINGVAFGSVSISPTTCPYYNAWIAVQCSVAFNYPAITPGTPLLITDIAYGV</sequence>
<organism evidence="1">
    <name type="scientific">uncultured Caudovirales phage</name>
    <dbReference type="NCBI Taxonomy" id="2100421"/>
    <lineage>
        <taxon>Viruses</taxon>
        <taxon>Duplodnaviria</taxon>
        <taxon>Heunggongvirae</taxon>
        <taxon>Uroviricota</taxon>
        <taxon>Caudoviricetes</taxon>
        <taxon>Peduoviridae</taxon>
        <taxon>Maltschvirus</taxon>
        <taxon>Maltschvirus maltsch</taxon>
    </lineage>
</organism>
<protein>
    <submittedName>
        <fullName evidence="1">Uncharacterized protein</fullName>
    </submittedName>
</protein>
<evidence type="ECO:0000313" key="1">
    <source>
        <dbReference type="EMBL" id="CAB4130736.1"/>
    </source>
</evidence>
<dbReference type="EMBL" id="LR796249">
    <property type="protein sequence ID" value="CAB4130736.1"/>
    <property type="molecule type" value="Genomic_DNA"/>
</dbReference>
<proteinExistence type="predicted"/>
<evidence type="ECO:0000313" key="2">
    <source>
        <dbReference type="EMBL" id="CAB4135168.1"/>
    </source>
</evidence>
<dbReference type="EMBL" id="LR796294">
    <property type="protein sequence ID" value="CAB4135168.1"/>
    <property type="molecule type" value="Genomic_DNA"/>
</dbReference>
<accession>A0A6J5LC35</accession>